<dbReference type="AlphaFoldDB" id="E4NLI4"/>
<dbReference type="eggNOG" id="arCOG03911">
    <property type="taxonomic scope" value="Archaea"/>
</dbReference>
<reference evidence="4 6" key="2">
    <citation type="journal article" date="2014" name="PLoS Genet.">
        <title>Phylogenetically driven sequencing of extremely halophilic archaea reveals strategies for static and dynamic osmo-response.</title>
        <authorList>
            <person name="Becker E.A."/>
            <person name="Seitzer P.M."/>
            <person name="Tritt A."/>
            <person name="Larsen D."/>
            <person name="Krusor M."/>
            <person name="Yao A.I."/>
            <person name="Wu D."/>
            <person name="Madern D."/>
            <person name="Eisen J.A."/>
            <person name="Darling A.E."/>
            <person name="Facciotti M.T."/>
        </authorList>
    </citation>
    <scope>NUCLEOTIDE SEQUENCE [LARGE SCALE GENOMIC DNA]</scope>
    <source>
        <strain evidence="4 6">DSM 11551</strain>
    </source>
</reference>
<keyword evidence="5" id="KW-1185">Reference proteome</keyword>
<feature type="transmembrane region" description="Helical" evidence="1">
    <location>
        <begin position="20"/>
        <end position="36"/>
    </location>
</feature>
<organism evidence="3 5">
    <name type="scientific">Halogeometricum borinquense (strain ATCC 700274 / DSM 11551 / JCM 10706 / KCTC 4070 / PR3)</name>
    <dbReference type="NCBI Taxonomy" id="469382"/>
    <lineage>
        <taxon>Archaea</taxon>
        <taxon>Methanobacteriati</taxon>
        <taxon>Methanobacteriota</taxon>
        <taxon>Stenosarchaea group</taxon>
        <taxon>Halobacteria</taxon>
        <taxon>Halobacteriales</taxon>
        <taxon>Haloferacaceae</taxon>
        <taxon>Halogeometricum</taxon>
    </lineage>
</organism>
<dbReference type="Pfam" id="PF09851">
    <property type="entry name" value="SHOCT"/>
    <property type="match status" value="1"/>
</dbReference>
<dbReference type="EMBL" id="AOHT01000033">
    <property type="protein sequence ID" value="ELY27424.1"/>
    <property type="molecule type" value="Genomic_DNA"/>
</dbReference>
<feature type="domain" description="SHOCT" evidence="2">
    <location>
        <begin position="88"/>
        <end position="115"/>
    </location>
</feature>
<proteinExistence type="predicted"/>
<protein>
    <submittedName>
        <fullName evidence="3">Predicted membrane protein (DUF2078)</fullName>
    </submittedName>
</protein>
<keyword evidence="1" id="KW-1133">Transmembrane helix</keyword>
<dbReference type="InterPro" id="IPR018649">
    <property type="entry name" value="SHOCT"/>
</dbReference>
<accession>E4NLI4</accession>
<name>E4NLI4_HALBP</name>
<evidence type="ECO:0000313" key="3">
    <source>
        <dbReference type="EMBL" id="ADQ66080.1"/>
    </source>
</evidence>
<dbReference type="RefSeq" id="WP_006055353.1">
    <property type="nucleotide sequence ID" value="NC_014729.1"/>
</dbReference>
<reference evidence="3 5" key="1">
    <citation type="journal article" date="2009" name="Stand. Genomic Sci.">
        <title>Complete genome sequence of Halogeometricum borinquense type strain (PR3).</title>
        <authorList>
            <person name="Malfatti S."/>
            <person name="Tindall B.J."/>
            <person name="Schneider S."/>
            <person name="Fahnrich R."/>
            <person name="Lapidus A."/>
            <person name="Labuttii K."/>
            <person name="Copeland A."/>
            <person name="Glavina Del Rio T."/>
            <person name="Nolan M."/>
            <person name="Chen F."/>
            <person name="Lucas S."/>
            <person name="Tice H."/>
            <person name="Cheng J.F."/>
            <person name="Bruce D."/>
            <person name="Goodwin L."/>
            <person name="Pitluck S."/>
            <person name="Anderson I."/>
            <person name="Pati A."/>
            <person name="Ivanova N."/>
            <person name="Mavromatis K."/>
            <person name="Chen A."/>
            <person name="Palaniappan K."/>
            <person name="D'haeseleer P."/>
            <person name="Goker M."/>
            <person name="Bristow J."/>
            <person name="Eisen J.A."/>
            <person name="Markowitz V."/>
            <person name="Hugenholtz P."/>
            <person name="Kyrpides N.C."/>
            <person name="Klenk H.P."/>
            <person name="Chain P."/>
        </authorList>
    </citation>
    <scope>NUCLEOTIDE SEQUENCE [LARGE SCALE GENOMIC DNA]</scope>
    <source>
        <strain evidence="5">ATCC 700274 / DSM 11551 / JCM 10706 / KCTC 4070 / PR3</strain>
        <strain evidence="3">PR 3</strain>
    </source>
</reference>
<dbReference type="GeneID" id="9992297"/>
<dbReference type="EMBL" id="CP001690">
    <property type="protein sequence ID" value="ADQ66080.1"/>
    <property type="molecule type" value="Genomic_DNA"/>
</dbReference>
<dbReference type="STRING" id="469382.Hbor_04770"/>
<evidence type="ECO:0000313" key="4">
    <source>
        <dbReference type="EMBL" id="ELY27424.1"/>
    </source>
</evidence>
<keyword evidence="1" id="KW-0812">Transmembrane</keyword>
<dbReference type="Proteomes" id="UP000011585">
    <property type="component" value="Unassembled WGS sequence"/>
</dbReference>
<gene>
    <name evidence="3" type="ordered locus">Hbor_04770</name>
    <name evidence="4" type="ORF">C499_10184</name>
</gene>
<evidence type="ECO:0000259" key="2">
    <source>
        <dbReference type="Pfam" id="PF09851"/>
    </source>
</evidence>
<dbReference type="KEGG" id="hbo:Hbor_04770"/>
<dbReference type="HOGENOM" id="CLU_1901854_0_0_2"/>
<dbReference type="OrthoDB" id="178074at2157"/>
<dbReference type="Proteomes" id="UP000006663">
    <property type="component" value="Chromosome"/>
</dbReference>
<keyword evidence="1" id="KW-0472">Membrane</keyword>
<sequence>MSSPSTDGFDFDEFIRTRPWTFSAVVAGVVSLIALINGEHPVAGFVGTFIITALLTLPYVRLTDFTRAMTEANQLDSPRRANADQHDDALGRLRERYAEGKIDEAEFERRVEQLLRTQDDDTAEAEFVREKSS</sequence>
<feature type="transmembrane region" description="Helical" evidence="1">
    <location>
        <begin position="42"/>
        <end position="60"/>
    </location>
</feature>
<evidence type="ECO:0000313" key="6">
    <source>
        <dbReference type="Proteomes" id="UP000011585"/>
    </source>
</evidence>
<evidence type="ECO:0000256" key="1">
    <source>
        <dbReference type="SAM" id="Phobius"/>
    </source>
</evidence>
<evidence type="ECO:0000313" key="5">
    <source>
        <dbReference type="Proteomes" id="UP000006663"/>
    </source>
</evidence>